<evidence type="ECO:0000256" key="2">
    <source>
        <dbReference type="ARBA" id="ARBA00010113"/>
    </source>
</evidence>
<reference evidence="13" key="1">
    <citation type="submission" date="2022-09" db="EMBL/GenBank/DDBJ databases">
        <title>Tahibacter sp. nov., isolated from a fresh water.</title>
        <authorList>
            <person name="Baek J.H."/>
            <person name="Lee J.K."/>
            <person name="Kim J.M."/>
            <person name="Jeon C.O."/>
        </authorList>
    </citation>
    <scope>NUCLEOTIDE SEQUENCE</scope>
    <source>
        <strain evidence="13">W38</strain>
    </source>
</reference>
<proteinExistence type="inferred from homology"/>
<keyword evidence="4" id="KW-0808">Transferase</keyword>
<evidence type="ECO:0000256" key="6">
    <source>
        <dbReference type="ARBA" id="ARBA00022695"/>
    </source>
</evidence>
<evidence type="ECO:0000256" key="8">
    <source>
        <dbReference type="ARBA" id="ARBA00022741"/>
    </source>
</evidence>
<dbReference type="InterPro" id="IPR007537">
    <property type="entry name" value="tRNAHis_GuaTrfase_Thg1"/>
</dbReference>
<evidence type="ECO:0000256" key="3">
    <source>
        <dbReference type="ARBA" id="ARBA00012511"/>
    </source>
</evidence>
<name>A0ABY6BD63_9GAMM</name>
<comment type="similarity">
    <text evidence="2">Belongs to the tRNA(His) guanylyltransferase family.</text>
</comment>
<feature type="domain" description="Thg1 C-terminal" evidence="12">
    <location>
        <begin position="135"/>
        <end position="213"/>
    </location>
</feature>
<feature type="domain" description="tRNAHis guanylyltransferase catalytic" evidence="11">
    <location>
        <begin position="9"/>
        <end position="130"/>
    </location>
</feature>
<evidence type="ECO:0000313" key="14">
    <source>
        <dbReference type="Proteomes" id="UP001064632"/>
    </source>
</evidence>
<keyword evidence="9" id="KW-0460">Magnesium</keyword>
<evidence type="ECO:0000256" key="9">
    <source>
        <dbReference type="ARBA" id="ARBA00022842"/>
    </source>
</evidence>
<evidence type="ECO:0000313" key="13">
    <source>
        <dbReference type="EMBL" id="UXI67984.1"/>
    </source>
</evidence>
<keyword evidence="10" id="KW-0342">GTP-binding</keyword>
<protein>
    <recommendedName>
        <fullName evidence="3">tRNA(His) guanylyltransferase</fullName>
        <ecNumber evidence="3">2.7.7.79</ecNumber>
    </recommendedName>
</protein>
<dbReference type="InterPro" id="IPR024956">
    <property type="entry name" value="tRNAHis_GuaTrfase_cat"/>
</dbReference>
<dbReference type="InterPro" id="IPR038469">
    <property type="entry name" value="tRNAHis_GuaTrfase_Thg1_sf"/>
</dbReference>
<dbReference type="PANTHER" id="PTHR12729">
    <property type="entry name" value="TRNA(HIS) GUANYLYLTRANSFERASE-RELATED"/>
    <property type="match status" value="1"/>
</dbReference>
<comment type="cofactor">
    <cofactor evidence="1">
        <name>Mg(2+)</name>
        <dbReference type="ChEBI" id="CHEBI:18420"/>
    </cofactor>
</comment>
<dbReference type="Pfam" id="PF04446">
    <property type="entry name" value="Thg1"/>
    <property type="match status" value="1"/>
</dbReference>
<evidence type="ECO:0000256" key="5">
    <source>
        <dbReference type="ARBA" id="ARBA00022694"/>
    </source>
</evidence>
<evidence type="ECO:0000256" key="1">
    <source>
        <dbReference type="ARBA" id="ARBA00001946"/>
    </source>
</evidence>
<evidence type="ECO:0000256" key="10">
    <source>
        <dbReference type="ARBA" id="ARBA00023134"/>
    </source>
</evidence>
<evidence type="ECO:0000259" key="11">
    <source>
        <dbReference type="Pfam" id="PF04446"/>
    </source>
</evidence>
<evidence type="ECO:0000256" key="4">
    <source>
        <dbReference type="ARBA" id="ARBA00022679"/>
    </source>
</evidence>
<dbReference type="EMBL" id="CP104694">
    <property type="protein sequence ID" value="UXI67984.1"/>
    <property type="molecule type" value="Genomic_DNA"/>
</dbReference>
<keyword evidence="8" id="KW-0547">Nucleotide-binding</keyword>
<dbReference type="EC" id="2.7.7.79" evidence="3"/>
<dbReference type="InterPro" id="IPR025845">
    <property type="entry name" value="Thg1_C_dom"/>
</dbReference>
<evidence type="ECO:0000256" key="7">
    <source>
        <dbReference type="ARBA" id="ARBA00022723"/>
    </source>
</evidence>
<dbReference type="PANTHER" id="PTHR12729:SF6">
    <property type="entry name" value="TRNA(HIS) GUANYLYLTRANSFERASE-RELATED"/>
    <property type="match status" value="1"/>
</dbReference>
<dbReference type="Proteomes" id="UP001064632">
    <property type="component" value="Chromosome"/>
</dbReference>
<accession>A0ABY6BD63</accession>
<keyword evidence="7" id="KW-0479">Metal-binding</keyword>
<dbReference type="Gene3D" id="3.30.70.3000">
    <property type="match status" value="1"/>
</dbReference>
<organism evidence="13 14">
    <name type="scientific">Tahibacter amnicola</name>
    <dbReference type="NCBI Taxonomy" id="2976241"/>
    <lineage>
        <taxon>Bacteria</taxon>
        <taxon>Pseudomonadati</taxon>
        <taxon>Pseudomonadota</taxon>
        <taxon>Gammaproteobacteria</taxon>
        <taxon>Lysobacterales</taxon>
        <taxon>Rhodanobacteraceae</taxon>
        <taxon>Tahibacter</taxon>
    </lineage>
</organism>
<dbReference type="Pfam" id="PF14413">
    <property type="entry name" value="Thg1C"/>
    <property type="match status" value="1"/>
</dbReference>
<keyword evidence="6" id="KW-0548">Nucleotidyltransferase</keyword>
<gene>
    <name evidence="13" type="ORF">N4264_25195</name>
</gene>
<evidence type="ECO:0000259" key="12">
    <source>
        <dbReference type="Pfam" id="PF14413"/>
    </source>
</evidence>
<keyword evidence="14" id="KW-1185">Reference proteome</keyword>
<dbReference type="RefSeq" id="WP_261694952.1">
    <property type="nucleotide sequence ID" value="NZ_CP104694.1"/>
</dbReference>
<sequence length="254" mass="29354">MKFDELDRRLRVFETAHDVCVLPQVYMVARLDGRSFTRLTKQTLPLERPFDVRFRDAMLETTQHLMSVGFRVLYAYAQSDEISLLIDRDETLFGRKLRKIQSVLAGEASARLSLALGTIACFDCRVSALPTRPLVIDYFRWRQEDAHRNALNAHCYWRLRQEGASGHAAHTQVAGYSLAQKNEFLFTRGVNVNDLPAWQRRGTGVYWREEPQAGIHPVTGEPTRFERRHIHVDPDLPMKEAYADYVAHRIPDTL</sequence>
<keyword evidence="5" id="KW-0819">tRNA processing</keyword>